<dbReference type="EnsemblPlants" id="AVESA.00010b.r2.4AG0624060.1">
    <property type="protein sequence ID" value="AVESA.00010b.r2.4AG0624060.1.CDS"/>
    <property type="gene ID" value="AVESA.00010b.r2.4AG0624060"/>
</dbReference>
<dbReference type="Proteomes" id="UP001732700">
    <property type="component" value="Chromosome 4A"/>
</dbReference>
<evidence type="ECO:0000313" key="1">
    <source>
        <dbReference type="EnsemblPlants" id="AVESA.00010b.r2.4AG0624060.1.CDS"/>
    </source>
</evidence>
<reference evidence="1" key="1">
    <citation type="submission" date="2021-05" db="EMBL/GenBank/DDBJ databases">
        <authorList>
            <person name="Scholz U."/>
            <person name="Mascher M."/>
            <person name="Fiebig A."/>
        </authorList>
    </citation>
    <scope>NUCLEOTIDE SEQUENCE [LARGE SCALE GENOMIC DNA]</scope>
</reference>
<proteinExistence type="predicted"/>
<organism evidence="1 2">
    <name type="scientific">Avena sativa</name>
    <name type="common">Oat</name>
    <dbReference type="NCBI Taxonomy" id="4498"/>
    <lineage>
        <taxon>Eukaryota</taxon>
        <taxon>Viridiplantae</taxon>
        <taxon>Streptophyta</taxon>
        <taxon>Embryophyta</taxon>
        <taxon>Tracheophyta</taxon>
        <taxon>Spermatophyta</taxon>
        <taxon>Magnoliopsida</taxon>
        <taxon>Liliopsida</taxon>
        <taxon>Poales</taxon>
        <taxon>Poaceae</taxon>
        <taxon>BOP clade</taxon>
        <taxon>Pooideae</taxon>
        <taxon>Poodae</taxon>
        <taxon>Poeae</taxon>
        <taxon>Poeae Chloroplast Group 1 (Aveneae type)</taxon>
        <taxon>Aveninae</taxon>
        <taxon>Avena</taxon>
    </lineage>
</organism>
<protein>
    <submittedName>
        <fullName evidence="1">Uncharacterized protein</fullName>
    </submittedName>
</protein>
<name>A0ACD5WFE3_AVESA</name>
<reference evidence="1" key="2">
    <citation type="submission" date="2025-09" db="UniProtKB">
        <authorList>
            <consortium name="EnsemblPlants"/>
        </authorList>
    </citation>
    <scope>IDENTIFICATION</scope>
</reference>
<evidence type="ECO:0000313" key="2">
    <source>
        <dbReference type="Proteomes" id="UP001732700"/>
    </source>
</evidence>
<accession>A0ACD5WFE3</accession>
<keyword evidence="2" id="KW-1185">Reference proteome</keyword>
<sequence>MTESLPRGLLIDPMTIAPPLPVAFRLLHSTLSLPPIDLAACVARRAQHHSIIIALYHQKQATTWRLIEMASGRALSLHLAAVAVACLAAVAPVAADWISGSATFYGGSDASGTMGGACGYGNLYATGYGTNTAALSSSLFNNGAACGECYQVTCDQSSSPSCKPGVTVTITATNLCPPDYSKPSNDGGWCNPPRRHMDMAQPAWEKIGVYRAGIIPMKYQRVPCARSGGVRFTINGNDYFDLVLITNVGGAGSVSSVQIKGSRTGWVAMSRNWGANWQSNSYLRGQSVSFTVTLTNGQRRVFQDAAPANWGFGQTFTTGAQFY</sequence>